<gene>
    <name evidence="2" type="ORF">CYPRO_3239</name>
</gene>
<accession>A0A345UPS0</accession>
<reference evidence="2 3" key="1">
    <citation type="submission" date="2018-03" db="EMBL/GenBank/DDBJ databases">
        <title>Phenotypic and genomic properties of Cyclonatronum proteinivorum gen. nov., sp. nov., a haloalkaliphilic bacteroidete from soda lakes possessing Na+-translocating rhodopsin.</title>
        <authorList>
            <person name="Toshchakov S.V."/>
            <person name="Korzhenkov A."/>
            <person name="Samarov N.I."/>
            <person name="Kublanov I.V."/>
            <person name="Muntyan M.S."/>
            <person name="Sorokin D.Y."/>
        </authorList>
    </citation>
    <scope>NUCLEOTIDE SEQUENCE [LARGE SCALE GENOMIC DNA]</scope>
    <source>
        <strain evidence="2 3">Omega</strain>
    </source>
</reference>
<keyword evidence="3" id="KW-1185">Reference proteome</keyword>
<dbReference type="EMBL" id="CP027806">
    <property type="protein sequence ID" value="AXJ02472.1"/>
    <property type="molecule type" value="Genomic_DNA"/>
</dbReference>
<name>A0A345UPS0_9BACT</name>
<dbReference type="KEGG" id="cprv:CYPRO_3239"/>
<evidence type="ECO:0000313" key="2">
    <source>
        <dbReference type="EMBL" id="AXJ02472.1"/>
    </source>
</evidence>
<evidence type="ECO:0000313" key="3">
    <source>
        <dbReference type="Proteomes" id="UP000254808"/>
    </source>
</evidence>
<protein>
    <submittedName>
        <fullName evidence="2">Uncharacterized protein</fullName>
    </submittedName>
</protein>
<dbReference type="Proteomes" id="UP000254808">
    <property type="component" value="Chromosome"/>
</dbReference>
<feature type="compositionally biased region" description="Polar residues" evidence="1">
    <location>
        <begin position="66"/>
        <end position="84"/>
    </location>
</feature>
<feature type="region of interest" description="Disordered" evidence="1">
    <location>
        <begin position="65"/>
        <end position="84"/>
    </location>
</feature>
<dbReference type="AlphaFoldDB" id="A0A345UPS0"/>
<proteinExistence type="predicted"/>
<organism evidence="2 3">
    <name type="scientific">Cyclonatronum proteinivorum</name>
    <dbReference type="NCBI Taxonomy" id="1457365"/>
    <lineage>
        <taxon>Bacteria</taxon>
        <taxon>Pseudomonadati</taxon>
        <taxon>Balneolota</taxon>
        <taxon>Balneolia</taxon>
        <taxon>Balneolales</taxon>
        <taxon>Cyclonatronaceae</taxon>
        <taxon>Cyclonatronum</taxon>
    </lineage>
</organism>
<dbReference type="RefSeq" id="WP_114985557.1">
    <property type="nucleotide sequence ID" value="NZ_CP027806.1"/>
</dbReference>
<sequence length="84" mass="9299">MKMRNKKDFFEGMGSALDLKGSAHFNEYKEYPGAKASISNYWHNTGSYINTAFEAAKIKSNIRVANPSQKPPTQAVSVNLETNG</sequence>
<evidence type="ECO:0000256" key="1">
    <source>
        <dbReference type="SAM" id="MobiDB-lite"/>
    </source>
</evidence>